<evidence type="ECO:0000256" key="1">
    <source>
        <dbReference type="SAM" id="MobiDB-lite"/>
    </source>
</evidence>
<evidence type="ECO:0000256" key="2">
    <source>
        <dbReference type="SAM" id="SignalP"/>
    </source>
</evidence>
<evidence type="ECO:0000313" key="3">
    <source>
        <dbReference type="EMBL" id="KAB2575960.1"/>
    </source>
</evidence>
<feature type="compositionally biased region" description="Low complexity" evidence="1">
    <location>
        <begin position="448"/>
        <end position="464"/>
    </location>
</feature>
<keyword evidence="4" id="KW-1185">Reference proteome</keyword>
<proteinExistence type="predicted"/>
<dbReference type="AlphaFoldDB" id="A0A5N5DEQ9"/>
<feature type="compositionally biased region" description="Low complexity" evidence="1">
    <location>
        <begin position="474"/>
        <end position="503"/>
    </location>
</feature>
<name>A0A5N5DEQ9_9PEZI</name>
<feature type="region of interest" description="Disordered" evidence="1">
    <location>
        <begin position="448"/>
        <end position="505"/>
    </location>
</feature>
<dbReference type="Proteomes" id="UP000325902">
    <property type="component" value="Unassembled WGS sequence"/>
</dbReference>
<reference evidence="3 4" key="1">
    <citation type="journal article" date="2019" name="Sci. Rep.">
        <title>A multi-omics analysis of the grapevine pathogen Lasiodiplodia theobromae reveals that temperature affects the expression of virulence- and pathogenicity-related genes.</title>
        <authorList>
            <person name="Felix C."/>
            <person name="Meneses R."/>
            <person name="Goncalves M.F.M."/>
            <person name="Tilleman L."/>
            <person name="Duarte A.S."/>
            <person name="Jorrin-Novo J.V."/>
            <person name="Van de Peer Y."/>
            <person name="Deforce D."/>
            <person name="Van Nieuwerburgh F."/>
            <person name="Esteves A.C."/>
            <person name="Alves A."/>
        </authorList>
    </citation>
    <scope>NUCLEOTIDE SEQUENCE [LARGE SCALE GENOMIC DNA]</scope>
    <source>
        <strain evidence="3 4">LA-SOL3</strain>
    </source>
</reference>
<gene>
    <name evidence="3" type="primary">TDA7</name>
    <name evidence="3" type="ORF">DBV05_g5407</name>
</gene>
<feature type="chain" id="PRO_5024893181" evidence="2">
    <location>
        <begin position="24"/>
        <end position="536"/>
    </location>
</feature>
<feature type="compositionally biased region" description="Polar residues" evidence="1">
    <location>
        <begin position="194"/>
        <end position="206"/>
    </location>
</feature>
<keyword evidence="3" id="KW-0413">Isomerase</keyword>
<accession>A0A5N5DEQ9</accession>
<dbReference type="GO" id="GO:0016853">
    <property type="term" value="F:isomerase activity"/>
    <property type="evidence" value="ECO:0007669"/>
    <property type="project" value="UniProtKB-KW"/>
</dbReference>
<dbReference type="EMBL" id="VCHE01000028">
    <property type="protein sequence ID" value="KAB2575960.1"/>
    <property type="molecule type" value="Genomic_DNA"/>
</dbReference>
<keyword evidence="2" id="KW-0732">Signal</keyword>
<feature type="region of interest" description="Disordered" evidence="1">
    <location>
        <begin position="139"/>
        <end position="206"/>
    </location>
</feature>
<protein>
    <submittedName>
        <fullName evidence="3">Topoisomerase I damage affected protein 7</fullName>
    </submittedName>
</protein>
<organism evidence="3 4">
    <name type="scientific">Lasiodiplodia theobromae</name>
    <dbReference type="NCBI Taxonomy" id="45133"/>
    <lineage>
        <taxon>Eukaryota</taxon>
        <taxon>Fungi</taxon>
        <taxon>Dikarya</taxon>
        <taxon>Ascomycota</taxon>
        <taxon>Pezizomycotina</taxon>
        <taxon>Dothideomycetes</taxon>
        <taxon>Dothideomycetes incertae sedis</taxon>
        <taxon>Botryosphaeriales</taxon>
        <taxon>Botryosphaeriaceae</taxon>
        <taxon>Lasiodiplodia</taxon>
    </lineage>
</organism>
<feature type="signal peptide" evidence="2">
    <location>
        <begin position="1"/>
        <end position="23"/>
    </location>
</feature>
<evidence type="ECO:0000313" key="4">
    <source>
        <dbReference type="Proteomes" id="UP000325902"/>
    </source>
</evidence>
<dbReference type="OrthoDB" id="10623559at2759"/>
<sequence length="536" mass="55355">MRSLSCPLACMAFLLLFFLGVHAGNAGSSNAVCLSAFAPECQWPVSEHTKAACCPADRPICTSVMGHLGCYSQDVIPRDDGYPYSTITLDFGDNAETSTTSTSSGNGWMTITWNPFESFTPVPITGHWTAWPSSRASQTASPALPSSVTTSSTASSEVISSPTTSARTLSSGAPTAISSSLSTESSHTDDVKPSTKTVTASPSTVTVNSSISAHDIDCTTSSDYIVVSGHYTGSVASRTTTYSHDATPRTTGPYFSEYTETVWYTGGRRNTWSWSTLNRQAPTAAVAARELTSISLAKSDVMTVTVKNAETTYPLALITNSAVSIPSSCQRLLTGTGSAGTPLYYTYVARECTGASTTTISSTSTTTLTSIFGSVESAGVAAETSMSFDLAPSSELDKTTVSTTIAGTCASASTITITVQETPSTSTVTAFYNTTVIGSITTSSLVITSSDPSSSSSESSDPSSTADAVTTGDPMSSTVLSSSMPSIFTPPTTPTTPLASNTPGTPAPTVFGGGAGVVQVNHGMLTILAFAFFIFQ</sequence>
<comment type="caution">
    <text evidence="3">The sequence shown here is derived from an EMBL/GenBank/DDBJ whole genome shotgun (WGS) entry which is preliminary data.</text>
</comment>
<feature type="compositionally biased region" description="Low complexity" evidence="1">
    <location>
        <begin position="139"/>
        <end position="163"/>
    </location>
</feature>
<feature type="compositionally biased region" description="Polar residues" evidence="1">
    <location>
        <begin position="164"/>
        <end position="177"/>
    </location>
</feature>